<name>A0A2U1M736_ARTAN</name>
<evidence type="ECO:0000313" key="3">
    <source>
        <dbReference type="EMBL" id="PWA57083.1"/>
    </source>
</evidence>
<keyword evidence="1" id="KW-0175">Coiled coil</keyword>
<organism evidence="3 4">
    <name type="scientific">Artemisia annua</name>
    <name type="common">Sweet wormwood</name>
    <dbReference type="NCBI Taxonomy" id="35608"/>
    <lineage>
        <taxon>Eukaryota</taxon>
        <taxon>Viridiplantae</taxon>
        <taxon>Streptophyta</taxon>
        <taxon>Embryophyta</taxon>
        <taxon>Tracheophyta</taxon>
        <taxon>Spermatophyta</taxon>
        <taxon>Magnoliopsida</taxon>
        <taxon>eudicotyledons</taxon>
        <taxon>Gunneridae</taxon>
        <taxon>Pentapetalae</taxon>
        <taxon>asterids</taxon>
        <taxon>campanulids</taxon>
        <taxon>Asterales</taxon>
        <taxon>Asteraceae</taxon>
        <taxon>Asteroideae</taxon>
        <taxon>Anthemideae</taxon>
        <taxon>Artemisiinae</taxon>
        <taxon>Artemisia</taxon>
    </lineage>
</organism>
<reference evidence="3 4" key="1">
    <citation type="journal article" date="2018" name="Mol. Plant">
        <title>The genome of Artemisia annua provides insight into the evolution of Asteraceae family and artemisinin biosynthesis.</title>
        <authorList>
            <person name="Shen Q."/>
            <person name="Zhang L."/>
            <person name="Liao Z."/>
            <person name="Wang S."/>
            <person name="Yan T."/>
            <person name="Shi P."/>
            <person name="Liu M."/>
            <person name="Fu X."/>
            <person name="Pan Q."/>
            <person name="Wang Y."/>
            <person name="Lv Z."/>
            <person name="Lu X."/>
            <person name="Zhang F."/>
            <person name="Jiang W."/>
            <person name="Ma Y."/>
            <person name="Chen M."/>
            <person name="Hao X."/>
            <person name="Li L."/>
            <person name="Tang Y."/>
            <person name="Lv G."/>
            <person name="Zhou Y."/>
            <person name="Sun X."/>
            <person name="Brodelius P.E."/>
            <person name="Rose J.K.C."/>
            <person name="Tang K."/>
        </authorList>
    </citation>
    <scope>NUCLEOTIDE SEQUENCE [LARGE SCALE GENOMIC DNA]</scope>
    <source>
        <strain evidence="4">cv. Huhao1</strain>
        <tissue evidence="3">Leaf</tissue>
    </source>
</reference>
<dbReference type="OrthoDB" id="993453at2759"/>
<keyword evidence="4" id="KW-1185">Reference proteome</keyword>
<feature type="coiled-coil region" evidence="1">
    <location>
        <begin position="24"/>
        <end position="51"/>
    </location>
</feature>
<dbReference type="EMBL" id="PKPP01006267">
    <property type="protein sequence ID" value="PWA57083.1"/>
    <property type="molecule type" value="Genomic_DNA"/>
</dbReference>
<evidence type="ECO:0000256" key="2">
    <source>
        <dbReference type="SAM" id="MobiDB-lite"/>
    </source>
</evidence>
<accession>A0A2U1M736</accession>
<protein>
    <submittedName>
        <fullName evidence="3">Uncharacterized protein</fullName>
    </submittedName>
</protein>
<evidence type="ECO:0000313" key="4">
    <source>
        <dbReference type="Proteomes" id="UP000245207"/>
    </source>
</evidence>
<dbReference type="AlphaFoldDB" id="A0A2U1M736"/>
<proteinExistence type="predicted"/>
<gene>
    <name evidence="3" type="ORF">CTI12_AA412150</name>
</gene>
<comment type="caution">
    <text evidence="3">The sequence shown here is derived from an EMBL/GenBank/DDBJ whole genome shotgun (WGS) entry which is preliminary data.</text>
</comment>
<evidence type="ECO:0000256" key="1">
    <source>
        <dbReference type="SAM" id="Coils"/>
    </source>
</evidence>
<sequence length="204" mass="23331">MVFTITRIPNLRLSGGIWPCCEDTEVARNNLMALKQKKLTLQAEVRFLRQRHKFLLNNKSSTPQEHAFAKPQPTQIRKSKKEQVHFEKHATVRNLPPIDKKKAPRSMPSPEFDMFIGKSVHGVKQQSVQRAIANQRVRVNGPKASAFLDLSKKVGFLGTQNHMGQTQKPVIDLNMISREEEASQERSEPFHDCRNGVEMQHTDV</sequence>
<feature type="region of interest" description="Disordered" evidence="2">
    <location>
        <begin position="180"/>
        <end position="204"/>
    </location>
</feature>
<dbReference type="PANTHER" id="PTHR34807:SF17">
    <property type="entry name" value="SHUGOSHIN"/>
    <property type="match status" value="1"/>
</dbReference>
<dbReference type="Proteomes" id="UP000245207">
    <property type="component" value="Unassembled WGS sequence"/>
</dbReference>
<dbReference type="PANTHER" id="PTHR34807">
    <property type="entry name" value="OS08G0270800 PROTEIN"/>
    <property type="match status" value="1"/>
</dbReference>